<dbReference type="GO" id="GO:0007095">
    <property type="term" value="P:mitotic G2 DNA damage checkpoint signaling"/>
    <property type="evidence" value="ECO:0007669"/>
    <property type="project" value="TreeGrafter"/>
</dbReference>
<dbReference type="OrthoDB" id="251770at2759"/>
<reference evidence="4" key="1">
    <citation type="submission" date="2022-04" db="EMBL/GenBank/DDBJ databases">
        <title>Carnegiea gigantea Genome sequencing and assembly v2.</title>
        <authorList>
            <person name="Copetti D."/>
            <person name="Sanderson M.J."/>
            <person name="Burquez A."/>
            <person name="Wojciechowski M.F."/>
        </authorList>
    </citation>
    <scope>NUCLEOTIDE SEQUENCE</scope>
    <source>
        <strain evidence="4">SGP5-SGP5p</strain>
        <tissue evidence="4">Aerial part</tissue>
    </source>
</reference>
<accession>A0A9Q1QPF0</accession>
<feature type="region of interest" description="Disordered" evidence="2">
    <location>
        <begin position="505"/>
        <end position="528"/>
    </location>
</feature>
<keyword evidence="5" id="KW-1185">Reference proteome</keyword>
<evidence type="ECO:0000313" key="5">
    <source>
        <dbReference type="Proteomes" id="UP001153076"/>
    </source>
</evidence>
<dbReference type="Pfam" id="PF00533">
    <property type="entry name" value="BRCT"/>
    <property type="match status" value="1"/>
</dbReference>
<dbReference type="CDD" id="cd00027">
    <property type="entry name" value="BRCT"/>
    <property type="match status" value="1"/>
</dbReference>
<feature type="domain" description="BRCT" evidence="3">
    <location>
        <begin position="562"/>
        <end position="637"/>
    </location>
</feature>
<dbReference type="AlphaFoldDB" id="A0A9Q1QPF0"/>
<feature type="domain" description="BRCT" evidence="3">
    <location>
        <begin position="366"/>
        <end position="452"/>
    </location>
</feature>
<sequence length="942" mass="103854">MNTKPFKGSNVFMSRKLVPPEVFDTLHDALKLNGADVFLCCDPSRNSINDFHVISSSDHEKFEDLRAKGCNLLGPQCVMSCSKERRALPKIGYACCLAMDGVKVLASGFDTEERVRIEKLVTSMGGTLHTRISSDISFVIVKHVMAAKYKWAVSKEKNIVTINWLHQCWNEHRIVPMESHRVPPFYGLIICVTRIPADERKEMEKLIVQNGGKYSAELTKQCTHLIFPEGDKFKVAQRWGNIRIVTRKWFDQSIAKRVCLSEDAYPVKTSSVSSVTALRGKLMAKSGQNMRDSQSVLSSGATISSLPGPCVGTTDSDLDVAASQNFSSANPDVSASVKEEGTGPPDKPENDTGLERCVADDSETDDNDLYLSECRICLVGFDASDMRKLVGVIRKGGGSRYMSCSERLTHIVVGAPSDAEKKELRGLAALGIIHVVRRNWLEDCDRERKEVPVIQKHTAYELLLPRDLSNKSSTARISSTKQGGCSTLLSSMPVDLASGAVSSGTEISAEKDGEEKVDVNRNGSSFLGGTKRSSQNEKLCAVNDVGTSQQKMQHGGRLPSGKFSNVFIGKIFCFSDSFPQDRRDEVVQWVNEGGGEVIDGVVRKDVDFFVECHGAMHQPSSSQTTYVSTHWIRSCLEVAQDIDDLKCNLALQDGCLLDIGSHILYSPLACQIPLPGFERLRFCVSQYMDKERQLLRNLCFVLGAKFVEKLTRKVTHLLCKFATGDKYEAAYRWGTPTITCEWLYECARKGGLVAPDSFRPKVPDNPESGACNVSQYPTQAELSVDNSLQFPSQALDLGKENTQYSSKKLRLSNEEPGLNQNTRTNVGSAAVDICHNGKENGHIVPDVAAAIEDLLEQTSKIFSSDCSMLGRDRVLSAFGPSGHWLSSLGKKEDLQTGSRDQSTGLHDGFSETQTESQLVGYEEDLSGRQMIIDRVRTRSSMT</sequence>
<feature type="domain" description="BRCT" evidence="3">
    <location>
        <begin position="677"/>
        <end position="760"/>
    </location>
</feature>
<dbReference type="PANTHER" id="PTHR13561">
    <property type="entry name" value="DNA REPLICATION REGULATOR DPB11-RELATED"/>
    <property type="match status" value="1"/>
</dbReference>
<evidence type="ECO:0000256" key="1">
    <source>
        <dbReference type="ARBA" id="ARBA00022737"/>
    </source>
</evidence>
<feature type="region of interest" description="Disordered" evidence="2">
    <location>
        <begin position="327"/>
        <end position="354"/>
    </location>
</feature>
<dbReference type="InterPro" id="IPR001357">
    <property type="entry name" value="BRCT_dom"/>
</dbReference>
<dbReference type="SMART" id="SM00292">
    <property type="entry name" value="BRCT"/>
    <property type="match status" value="6"/>
</dbReference>
<dbReference type="Proteomes" id="UP001153076">
    <property type="component" value="Unassembled WGS sequence"/>
</dbReference>
<dbReference type="FunFam" id="3.40.50.10190:FF:000010">
    <property type="entry name" value="DNA topoisomerase II binding protein 1"/>
    <property type="match status" value="1"/>
</dbReference>
<dbReference type="SUPFAM" id="SSF52113">
    <property type="entry name" value="BRCT domain"/>
    <property type="match status" value="5"/>
</dbReference>
<feature type="domain" description="BRCT" evidence="3">
    <location>
        <begin position="180"/>
        <end position="267"/>
    </location>
</feature>
<feature type="domain" description="BRCT" evidence="3">
    <location>
        <begin position="99"/>
        <end position="182"/>
    </location>
</feature>
<keyword evidence="1" id="KW-0677">Repeat</keyword>
<evidence type="ECO:0000256" key="2">
    <source>
        <dbReference type="SAM" id="MobiDB-lite"/>
    </source>
</evidence>
<dbReference type="Gene3D" id="3.40.50.10190">
    <property type="entry name" value="BRCT domain"/>
    <property type="match status" value="6"/>
</dbReference>
<dbReference type="PROSITE" id="PS50172">
    <property type="entry name" value="BRCT"/>
    <property type="match status" value="5"/>
</dbReference>
<dbReference type="GO" id="GO:0033314">
    <property type="term" value="P:mitotic DNA replication checkpoint signaling"/>
    <property type="evidence" value="ECO:0007669"/>
    <property type="project" value="TreeGrafter"/>
</dbReference>
<dbReference type="CDD" id="cd17731">
    <property type="entry name" value="BRCT_TopBP1_rpt2_like"/>
    <property type="match status" value="1"/>
</dbReference>
<organism evidence="4 5">
    <name type="scientific">Carnegiea gigantea</name>
    <dbReference type="NCBI Taxonomy" id="171969"/>
    <lineage>
        <taxon>Eukaryota</taxon>
        <taxon>Viridiplantae</taxon>
        <taxon>Streptophyta</taxon>
        <taxon>Embryophyta</taxon>
        <taxon>Tracheophyta</taxon>
        <taxon>Spermatophyta</taxon>
        <taxon>Magnoliopsida</taxon>
        <taxon>eudicotyledons</taxon>
        <taxon>Gunneridae</taxon>
        <taxon>Pentapetalae</taxon>
        <taxon>Caryophyllales</taxon>
        <taxon>Cactineae</taxon>
        <taxon>Cactaceae</taxon>
        <taxon>Cactoideae</taxon>
        <taxon>Echinocereeae</taxon>
        <taxon>Carnegiea</taxon>
    </lineage>
</organism>
<feature type="compositionally biased region" description="Polar residues" evidence="2">
    <location>
        <begin position="895"/>
        <end position="917"/>
    </location>
</feature>
<dbReference type="PANTHER" id="PTHR13561:SF20">
    <property type="entry name" value="DNA TOPOISOMERASE 2-BINDING PROTEIN 1"/>
    <property type="match status" value="1"/>
</dbReference>
<dbReference type="GO" id="GO:0006270">
    <property type="term" value="P:DNA replication initiation"/>
    <property type="evidence" value="ECO:0007669"/>
    <property type="project" value="TreeGrafter"/>
</dbReference>
<dbReference type="FunFam" id="3.40.50.10190:FF:000052">
    <property type="entry name" value="Transcription coactivator"/>
    <property type="match status" value="1"/>
</dbReference>
<name>A0A9Q1QPF0_9CARY</name>
<proteinExistence type="predicted"/>
<dbReference type="FunFam" id="3.40.50.10190:FF:000061">
    <property type="entry name" value="Transcription coactivator"/>
    <property type="match status" value="1"/>
</dbReference>
<dbReference type="InterPro" id="IPR036420">
    <property type="entry name" value="BRCT_dom_sf"/>
</dbReference>
<dbReference type="InterPro" id="IPR059215">
    <property type="entry name" value="BRCT2_TopBP1-like"/>
</dbReference>
<feature type="compositionally biased region" description="Basic and acidic residues" evidence="2">
    <location>
        <begin position="337"/>
        <end position="354"/>
    </location>
</feature>
<dbReference type="Pfam" id="PF12738">
    <property type="entry name" value="PTCB-BRCT"/>
    <property type="match status" value="3"/>
</dbReference>
<evidence type="ECO:0000259" key="3">
    <source>
        <dbReference type="PROSITE" id="PS50172"/>
    </source>
</evidence>
<evidence type="ECO:0000313" key="4">
    <source>
        <dbReference type="EMBL" id="KAJ8450328.1"/>
    </source>
</evidence>
<dbReference type="EMBL" id="JAKOGI010000016">
    <property type="protein sequence ID" value="KAJ8450328.1"/>
    <property type="molecule type" value="Genomic_DNA"/>
</dbReference>
<protein>
    <recommendedName>
        <fullName evidence="3">BRCT domain-containing protein</fullName>
    </recommendedName>
</protein>
<dbReference type="FunFam" id="3.40.50.10190:FF:000057">
    <property type="entry name" value="Transcription coactivator"/>
    <property type="match status" value="1"/>
</dbReference>
<comment type="caution">
    <text evidence="4">The sequence shown here is derived from an EMBL/GenBank/DDBJ whole genome shotgun (WGS) entry which is preliminary data.</text>
</comment>
<feature type="region of interest" description="Disordered" evidence="2">
    <location>
        <begin position="888"/>
        <end position="917"/>
    </location>
</feature>
<feature type="compositionally biased region" description="Basic and acidic residues" evidence="2">
    <location>
        <begin position="508"/>
        <end position="519"/>
    </location>
</feature>
<gene>
    <name evidence="4" type="ORF">Cgig2_004785</name>
</gene>